<dbReference type="GO" id="GO:0030688">
    <property type="term" value="C:preribosome, small subunit precursor"/>
    <property type="evidence" value="ECO:0007669"/>
    <property type="project" value="TreeGrafter"/>
</dbReference>
<dbReference type="STRING" id="74969.FAD_0015"/>
<dbReference type="GO" id="GO:0016787">
    <property type="term" value="F:hydrolase activity"/>
    <property type="evidence" value="ECO:0007669"/>
    <property type="project" value="UniProtKB-KW"/>
</dbReference>
<evidence type="ECO:0000313" key="9">
    <source>
        <dbReference type="EMBL" id="ARD83950.1"/>
    </source>
</evidence>
<keyword evidence="5" id="KW-0479">Metal-binding</keyword>
<evidence type="ECO:0000256" key="3">
    <source>
        <dbReference type="ARBA" id="ARBA00022649"/>
    </source>
</evidence>
<dbReference type="InterPro" id="IPR039907">
    <property type="entry name" value="NOB1"/>
</dbReference>
<name>A0A1V0N1C3_9ARCH</name>
<organism evidence="9 11">
    <name type="scientific">Ferroplasma acidiphilum</name>
    <dbReference type="NCBI Taxonomy" id="74969"/>
    <lineage>
        <taxon>Archaea</taxon>
        <taxon>Methanobacteriati</taxon>
        <taxon>Thermoplasmatota</taxon>
        <taxon>Thermoplasmata</taxon>
        <taxon>Thermoplasmatales</taxon>
        <taxon>Ferroplasmaceae</taxon>
        <taxon>Ferroplasma</taxon>
    </lineage>
</organism>
<dbReference type="CDD" id="cd09876">
    <property type="entry name" value="PIN_Nob1-like"/>
    <property type="match status" value="1"/>
</dbReference>
<keyword evidence="3" id="KW-1277">Toxin-antitoxin system</keyword>
<dbReference type="AlphaFoldDB" id="A0A1V0N1C3"/>
<dbReference type="GO" id="GO:0046872">
    <property type="term" value="F:metal ion binding"/>
    <property type="evidence" value="ECO:0007669"/>
    <property type="project" value="UniProtKB-KW"/>
</dbReference>
<evidence type="ECO:0000256" key="4">
    <source>
        <dbReference type="ARBA" id="ARBA00022722"/>
    </source>
</evidence>
<sequence>MEGKKKYIIDTSAMLSGNLNISEDGYVYPESVINEIKKGSLEKILEVANITTRSPGKEYIAKAREAALSTGDYNALSATDIDVLALAIELNGIIITDDYAIQNVAKYCGIAYSGGGISGIKKGIIWKYRCTGCHKIYDEYIKTCPICGHDVKRYSKK</sequence>
<dbReference type="Proteomes" id="UP000546917">
    <property type="component" value="Unassembled WGS sequence"/>
</dbReference>
<dbReference type="InterPro" id="IPR029060">
    <property type="entry name" value="PIN-like_dom_sf"/>
</dbReference>
<proteinExistence type="inferred from homology"/>
<dbReference type="PANTHER" id="PTHR12814">
    <property type="entry name" value="RNA-BINDING PROTEIN NOB1"/>
    <property type="match status" value="1"/>
</dbReference>
<evidence type="ECO:0000256" key="1">
    <source>
        <dbReference type="ARBA" id="ARBA00005858"/>
    </source>
</evidence>
<dbReference type="Pfam" id="PF17146">
    <property type="entry name" value="PIN_6"/>
    <property type="match status" value="1"/>
</dbReference>
<protein>
    <recommendedName>
        <fullName evidence="2">Endoribonuclease Nob1</fullName>
    </recommendedName>
</protein>
<dbReference type="GO" id="GO:0005737">
    <property type="term" value="C:cytoplasm"/>
    <property type="evidence" value="ECO:0007669"/>
    <property type="project" value="UniProtKB-ARBA"/>
</dbReference>
<evidence type="ECO:0000313" key="12">
    <source>
        <dbReference type="Proteomes" id="UP000546917"/>
    </source>
</evidence>
<gene>
    <name evidence="9" type="primary">nob1</name>
    <name evidence="9" type="ORF">FAD_0015</name>
    <name evidence="10" type="ORF">HLB00_05695</name>
</gene>
<dbReference type="KEGG" id="fai:FAD_0015"/>
<dbReference type="InterPro" id="IPR033411">
    <property type="entry name" value="Ribonuclease_PIN"/>
</dbReference>
<dbReference type="EMBL" id="JABGBP010000190">
    <property type="protein sequence ID" value="NOL60326.1"/>
    <property type="molecule type" value="Genomic_DNA"/>
</dbReference>
<dbReference type="FunFam" id="3.40.50.1010:FF:000020">
    <property type="entry name" value="20S-pre-rRNA D-site endonuclease NOB1"/>
    <property type="match status" value="1"/>
</dbReference>
<dbReference type="EMBL" id="CP015363">
    <property type="protein sequence ID" value="ARD83950.1"/>
    <property type="molecule type" value="Genomic_DNA"/>
</dbReference>
<evidence type="ECO:0000256" key="6">
    <source>
        <dbReference type="ARBA" id="ARBA00022801"/>
    </source>
</evidence>
<reference evidence="10 12" key="2">
    <citation type="submission" date="2020-05" db="EMBL/GenBank/DDBJ databases">
        <authorList>
            <person name="Zhang R."/>
        </authorList>
    </citation>
    <scope>NUCLEOTIDE SEQUENCE [LARGE SCALE GENOMIC DNA]</scope>
    <source>
        <strain evidence="10 12">DSM 28986</strain>
    </source>
</reference>
<dbReference type="GO" id="GO:0030490">
    <property type="term" value="P:maturation of SSU-rRNA"/>
    <property type="evidence" value="ECO:0007669"/>
    <property type="project" value="TreeGrafter"/>
</dbReference>
<feature type="domain" description="PIN" evidence="8">
    <location>
        <begin position="5"/>
        <end position="103"/>
    </location>
</feature>
<evidence type="ECO:0000256" key="7">
    <source>
        <dbReference type="ARBA" id="ARBA00045770"/>
    </source>
</evidence>
<keyword evidence="6" id="KW-0378">Hydrolase</keyword>
<evidence type="ECO:0000256" key="2">
    <source>
        <dbReference type="ARBA" id="ARBA00021078"/>
    </source>
</evidence>
<evidence type="ECO:0000259" key="8">
    <source>
        <dbReference type="SMART" id="SM00670"/>
    </source>
</evidence>
<evidence type="ECO:0000313" key="10">
    <source>
        <dbReference type="EMBL" id="NOL60326.1"/>
    </source>
</evidence>
<comment type="similarity">
    <text evidence="1">Belongs to the NOB1 family.</text>
</comment>
<keyword evidence="11" id="KW-1185">Reference proteome</keyword>
<dbReference type="InterPro" id="IPR002716">
    <property type="entry name" value="PIN_dom"/>
</dbReference>
<evidence type="ECO:0000313" key="11">
    <source>
        <dbReference type="Proteomes" id="UP000192050"/>
    </source>
</evidence>
<evidence type="ECO:0000256" key="5">
    <source>
        <dbReference type="ARBA" id="ARBA00022723"/>
    </source>
</evidence>
<dbReference type="SMART" id="SM00670">
    <property type="entry name" value="PINc"/>
    <property type="match status" value="1"/>
</dbReference>
<reference evidence="9 11" key="1">
    <citation type="submission" date="2011-10" db="EMBL/GenBank/DDBJ databases">
        <title>Metabolic and evolutionary patterns in the extreme acidophile Ferroplasma acidiphilum.</title>
        <authorList>
            <person name="Golyshina O.V."/>
            <person name="Kozyavkin S.A."/>
            <person name="Tatusov R.L."/>
            <person name="Slesarev A.I."/>
            <person name="Golyshin P.N."/>
        </authorList>
    </citation>
    <scope>NUCLEOTIDE SEQUENCE [LARGE SCALE GENOMIC DNA]</scope>
    <source>
        <strain evidence="9">Berkeley</strain>
        <strain evidence="11">Y</strain>
    </source>
</reference>
<dbReference type="Proteomes" id="UP000192050">
    <property type="component" value="Chromosome"/>
</dbReference>
<accession>A0A1V0N1C3</accession>
<dbReference type="GO" id="GO:0004521">
    <property type="term" value="F:RNA endonuclease activity"/>
    <property type="evidence" value="ECO:0007669"/>
    <property type="project" value="TreeGrafter"/>
</dbReference>
<dbReference type="PANTHER" id="PTHR12814:SF2">
    <property type="entry name" value="RNA-BINDING PROTEIN NOB1"/>
    <property type="match status" value="1"/>
</dbReference>
<dbReference type="Gene3D" id="3.40.50.1010">
    <property type="entry name" value="5'-nuclease"/>
    <property type="match status" value="1"/>
</dbReference>
<dbReference type="RefSeq" id="WP_009887026.1">
    <property type="nucleotide sequence ID" value="NZ_CP015363.1"/>
</dbReference>
<keyword evidence="4" id="KW-0540">Nuclease</keyword>
<dbReference type="GeneID" id="16025161"/>
<keyword evidence="9" id="KW-0255">Endonuclease</keyword>
<dbReference type="SUPFAM" id="SSF88723">
    <property type="entry name" value="PIN domain-like"/>
    <property type="match status" value="1"/>
</dbReference>
<dbReference type="OrthoDB" id="27944at2157"/>
<comment type="function">
    <text evidence="7">Toxic component of a type II toxin-antitoxin (TA) system. Processes pre-16S-rRNA at its 3' end (the D-site) to yield the mature 3' end.</text>
</comment>
<dbReference type="Gene3D" id="2.20.28.10">
    <property type="match status" value="1"/>
</dbReference>